<dbReference type="EMBL" id="LT840184">
    <property type="protein sequence ID" value="SMF85931.1"/>
    <property type="molecule type" value="Genomic_DNA"/>
</dbReference>
<proteinExistence type="predicted"/>
<name>A0A1X7HHQ0_9BACL</name>
<keyword evidence="2" id="KW-1185">Reference proteome</keyword>
<sequence>MTHYRITCRGTRTWKQTIDIKDPSMEYWLKGAGRSNSERFIFDPITVGLNLFNSKPTITFMKNEIRKMKSYIPSMVAMKVFDNPTQENRILRDYVNNYVNRFSF</sequence>
<gene>
    <name evidence="1" type="ORF">SAMN05661091_3215</name>
</gene>
<evidence type="ECO:0000313" key="1">
    <source>
        <dbReference type="EMBL" id="SMF85931.1"/>
    </source>
</evidence>
<protein>
    <submittedName>
        <fullName evidence="1">Uncharacterized protein</fullName>
    </submittedName>
</protein>
<dbReference type="Proteomes" id="UP000192940">
    <property type="component" value="Chromosome I"/>
</dbReference>
<organism evidence="1 2">
    <name type="scientific">Paenibacillus uliginis N3/975</name>
    <dbReference type="NCBI Taxonomy" id="1313296"/>
    <lineage>
        <taxon>Bacteria</taxon>
        <taxon>Bacillati</taxon>
        <taxon>Bacillota</taxon>
        <taxon>Bacilli</taxon>
        <taxon>Bacillales</taxon>
        <taxon>Paenibacillaceae</taxon>
        <taxon>Paenibacillus</taxon>
    </lineage>
</organism>
<reference evidence="1 2" key="1">
    <citation type="submission" date="2017-04" db="EMBL/GenBank/DDBJ databases">
        <authorList>
            <person name="Afonso C.L."/>
            <person name="Miller P.J."/>
            <person name="Scott M.A."/>
            <person name="Spackman E."/>
            <person name="Goraichik I."/>
            <person name="Dimitrov K.M."/>
            <person name="Suarez D.L."/>
            <person name="Swayne D.E."/>
        </authorList>
    </citation>
    <scope>NUCLEOTIDE SEQUENCE [LARGE SCALE GENOMIC DNA]</scope>
    <source>
        <strain evidence="1 2">N3/975</strain>
    </source>
</reference>
<dbReference type="AlphaFoldDB" id="A0A1X7HHQ0"/>
<evidence type="ECO:0000313" key="2">
    <source>
        <dbReference type="Proteomes" id="UP000192940"/>
    </source>
</evidence>
<accession>A0A1X7HHQ0</accession>